<dbReference type="PANTHER" id="PTHR42678">
    <property type="entry name" value="AMIDASE"/>
    <property type="match status" value="1"/>
</dbReference>
<dbReference type="PANTHER" id="PTHR42678:SF39">
    <property type="entry name" value="AMIDASE DOMAIN-CONTAINING PROTEIN"/>
    <property type="match status" value="1"/>
</dbReference>
<sequence>PDAVGRGARAGRHRRLRRARCRGHQSGVQVHPSRRVRSVPKEGRAERKEGRRPPWILPIIRRHAATEGVRAAPRHHEERMKDFGQDDLIAAQNTSGIGPVERVAIRRLKELSANGLEKLMKEHQLDAIVTPGSDASSLLATGGHPGIIVPAGFNEQGVPFGICFGGLQGYEPRLIEMAYAFEQATKVRKPPMFKP</sequence>
<reference evidence="3" key="1">
    <citation type="journal article" date="2014" name="Science">
        <title>Ancient hybridizations among the ancestral genomes of bread wheat.</title>
        <authorList>
            <consortium name="International Wheat Genome Sequencing Consortium,"/>
            <person name="Marcussen T."/>
            <person name="Sandve S.R."/>
            <person name="Heier L."/>
            <person name="Spannagl M."/>
            <person name="Pfeifer M."/>
            <person name="Jakobsen K.S."/>
            <person name="Wulff B.B."/>
            <person name="Steuernagel B."/>
            <person name="Mayer K.F."/>
            <person name="Olsen O.A."/>
        </authorList>
    </citation>
    <scope>NUCLEOTIDE SEQUENCE [LARGE SCALE GENOMIC DNA]</scope>
    <source>
        <strain evidence="3">cv. AL8/78</strain>
    </source>
</reference>
<accession>A0A453A9W0</accession>
<evidence type="ECO:0000313" key="2">
    <source>
        <dbReference type="EnsemblPlants" id="AET2Gv20046600.8"/>
    </source>
</evidence>
<feature type="compositionally biased region" description="Basic and acidic residues" evidence="1">
    <location>
        <begin position="39"/>
        <end position="51"/>
    </location>
</feature>
<evidence type="ECO:0008006" key="4">
    <source>
        <dbReference type="Google" id="ProtNLM"/>
    </source>
</evidence>
<reference evidence="2" key="5">
    <citation type="journal article" date="2021" name="G3 (Bethesda)">
        <title>Aegilops tauschii genome assembly Aet v5.0 features greater sequence contiguity and improved annotation.</title>
        <authorList>
            <person name="Wang L."/>
            <person name="Zhu T."/>
            <person name="Rodriguez J.C."/>
            <person name="Deal K.R."/>
            <person name="Dubcovsky J."/>
            <person name="McGuire P.E."/>
            <person name="Lux T."/>
            <person name="Spannagl M."/>
            <person name="Mayer K.F.X."/>
            <person name="Baldrich P."/>
            <person name="Meyers B.C."/>
            <person name="Huo N."/>
            <person name="Gu Y.Q."/>
            <person name="Zhou H."/>
            <person name="Devos K.M."/>
            <person name="Bennetzen J.L."/>
            <person name="Unver T."/>
            <person name="Budak H."/>
            <person name="Gulick P.J."/>
            <person name="Galiba G."/>
            <person name="Kalapos B."/>
            <person name="Nelson D.R."/>
            <person name="Li P."/>
            <person name="You F.M."/>
            <person name="Luo M.C."/>
            <person name="Dvorak J."/>
        </authorList>
    </citation>
    <scope>NUCLEOTIDE SEQUENCE [LARGE SCALE GENOMIC DNA]</scope>
    <source>
        <strain evidence="2">cv. AL8/78</strain>
    </source>
</reference>
<organism evidence="2 3">
    <name type="scientific">Aegilops tauschii subsp. strangulata</name>
    <name type="common">Goatgrass</name>
    <dbReference type="NCBI Taxonomy" id="200361"/>
    <lineage>
        <taxon>Eukaryota</taxon>
        <taxon>Viridiplantae</taxon>
        <taxon>Streptophyta</taxon>
        <taxon>Embryophyta</taxon>
        <taxon>Tracheophyta</taxon>
        <taxon>Spermatophyta</taxon>
        <taxon>Magnoliopsida</taxon>
        <taxon>Liliopsida</taxon>
        <taxon>Poales</taxon>
        <taxon>Poaceae</taxon>
        <taxon>BOP clade</taxon>
        <taxon>Pooideae</taxon>
        <taxon>Triticodae</taxon>
        <taxon>Triticeae</taxon>
        <taxon>Triticinae</taxon>
        <taxon>Aegilops</taxon>
    </lineage>
</organism>
<reference evidence="2" key="3">
    <citation type="journal article" date="2017" name="Nature">
        <title>Genome sequence of the progenitor of the wheat D genome Aegilops tauschii.</title>
        <authorList>
            <person name="Luo M.C."/>
            <person name="Gu Y.Q."/>
            <person name="Puiu D."/>
            <person name="Wang H."/>
            <person name="Twardziok S.O."/>
            <person name="Deal K.R."/>
            <person name="Huo N."/>
            <person name="Zhu T."/>
            <person name="Wang L."/>
            <person name="Wang Y."/>
            <person name="McGuire P.E."/>
            <person name="Liu S."/>
            <person name="Long H."/>
            <person name="Ramasamy R.K."/>
            <person name="Rodriguez J.C."/>
            <person name="Van S.L."/>
            <person name="Yuan L."/>
            <person name="Wang Z."/>
            <person name="Xia Z."/>
            <person name="Xiao L."/>
            <person name="Anderson O.D."/>
            <person name="Ouyang S."/>
            <person name="Liang Y."/>
            <person name="Zimin A.V."/>
            <person name="Pertea G."/>
            <person name="Qi P."/>
            <person name="Bennetzen J.L."/>
            <person name="Dai X."/>
            <person name="Dawson M.W."/>
            <person name="Muller H.G."/>
            <person name="Kugler K."/>
            <person name="Rivarola-Duarte L."/>
            <person name="Spannagl M."/>
            <person name="Mayer K.F.X."/>
            <person name="Lu F.H."/>
            <person name="Bevan M.W."/>
            <person name="Leroy P."/>
            <person name="Li P."/>
            <person name="You F.M."/>
            <person name="Sun Q."/>
            <person name="Liu Z."/>
            <person name="Lyons E."/>
            <person name="Wicker T."/>
            <person name="Salzberg S.L."/>
            <person name="Devos K.M."/>
            <person name="Dvorak J."/>
        </authorList>
    </citation>
    <scope>NUCLEOTIDE SEQUENCE [LARGE SCALE GENOMIC DNA]</scope>
    <source>
        <strain evidence="2">cv. AL8/78</strain>
    </source>
</reference>
<feature type="region of interest" description="Disordered" evidence="1">
    <location>
        <begin position="1"/>
        <end position="51"/>
    </location>
</feature>
<dbReference type="Proteomes" id="UP000015105">
    <property type="component" value="Chromosome 2D"/>
</dbReference>
<dbReference type="EnsemblPlants" id="AET2Gv20046600.8">
    <property type="protein sequence ID" value="AET2Gv20046600.8"/>
    <property type="gene ID" value="AET2Gv20046600"/>
</dbReference>
<reference evidence="3" key="2">
    <citation type="journal article" date="2017" name="Nat. Plants">
        <title>The Aegilops tauschii genome reveals multiple impacts of transposons.</title>
        <authorList>
            <person name="Zhao G."/>
            <person name="Zou C."/>
            <person name="Li K."/>
            <person name="Wang K."/>
            <person name="Li T."/>
            <person name="Gao L."/>
            <person name="Zhang X."/>
            <person name="Wang H."/>
            <person name="Yang Z."/>
            <person name="Liu X."/>
            <person name="Jiang W."/>
            <person name="Mao L."/>
            <person name="Kong X."/>
            <person name="Jiao Y."/>
            <person name="Jia J."/>
        </authorList>
    </citation>
    <scope>NUCLEOTIDE SEQUENCE [LARGE SCALE GENOMIC DNA]</scope>
    <source>
        <strain evidence="3">cv. AL8/78</strain>
    </source>
</reference>
<dbReference type="Gramene" id="AET2Gv20046600.8">
    <property type="protein sequence ID" value="AET2Gv20046600.8"/>
    <property type="gene ID" value="AET2Gv20046600"/>
</dbReference>
<dbReference type="InterPro" id="IPR036928">
    <property type="entry name" value="AS_sf"/>
</dbReference>
<evidence type="ECO:0000313" key="3">
    <source>
        <dbReference type="Proteomes" id="UP000015105"/>
    </source>
</evidence>
<evidence type="ECO:0000256" key="1">
    <source>
        <dbReference type="SAM" id="MobiDB-lite"/>
    </source>
</evidence>
<dbReference type="Gene3D" id="3.90.1300.10">
    <property type="entry name" value="Amidase signature (AS) domain"/>
    <property type="match status" value="1"/>
</dbReference>
<keyword evidence="3" id="KW-1185">Reference proteome</keyword>
<dbReference type="AlphaFoldDB" id="A0A453A9W0"/>
<reference evidence="2" key="4">
    <citation type="submission" date="2019-03" db="UniProtKB">
        <authorList>
            <consortium name="EnsemblPlants"/>
        </authorList>
    </citation>
    <scope>IDENTIFICATION</scope>
</reference>
<name>A0A453A9W0_AEGTS</name>
<feature type="compositionally biased region" description="Basic residues" evidence="1">
    <location>
        <begin position="9"/>
        <end position="23"/>
    </location>
</feature>
<protein>
    <recommendedName>
        <fullName evidence="4">Amidase domain-containing protein</fullName>
    </recommendedName>
</protein>
<proteinExistence type="predicted"/>
<dbReference type="SUPFAM" id="SSF75304">
    <property type="entry name" value="Amidase signature (AS) enzymes"/>
    <property type="match status" value="1"/>
</dbReference>